<accession>A0A914YYV1</accession>
<evidence type="ECO:0000313" key="2">
    <source>
        <dbReference type="WBParaSite" id="PSU_v2.g4814.t1"/>
    </source>
</evidence>
<keyword evidence="1" id="KW-1185">Reference proteome</keyword>
<organism evidence="1 2">
    <name type="scientific">Panagrolaimus superbus</name>
    <dbReference type="NCBI Taxonomy" id="310955"/>
    <lineage>
        <taxon>Eukaryota</taxon>
        <taxon>Metazoa</taxon>
        <taxon>Ecdysozoa</taxon>
        <taxon>Nematoda</taxon>
        <taxon>Chromadorea</taxon>
        <taxon>Rhabditida</taxon>
        <taxon>Tylenchina</taxon>
        <taxon>Panagrolaimomorpha</taxon>
        <taxon>Panagrolaimoidea</taxon>
        <taxon>Panagrolaimidae</taxon>
        <taxon>Panagrolaimus</taxon>
    </lineage>
</organism>
<protein>
    <submittedName>
        <fullName evidence="2">Uncharacterized protein</fullName>
    </submittedName>
</protein>
<evidence type="ECO:0000313" key="1">
    <source>
        <dbReference type="Proteomes" id="UP000887577"/>
    </source>
</evidence>
<proteinExistence type="predicted"/>
<dbReference type="AlphaFoldDB" id="A0A914YYV1"/>
<sequence length="66" mass="7429">MRSDGPNLYLDEYSTDHDLKESSLCINFTRANIIPGVKIFSHCGMLVLIVPTQAAIHRIMVTLRLV</sequence>
<dbReference type="Proteomes" id="UP000887577">
    <property type="component" value="Unplaced"/>
</dbReference>
<reference evidence="2" key="1">
    <citation type="submission" date="2022-11" db="UniProtKB">
        <authorList>
            <consortium name="WormBaseParasite"/>
        </authorList>
    </citation>
    <scope>IDENTIFICATION</scope>
</reference>
<name>A0A914YYV1_9BILA</name>
<dbReference type="WBParaSite" id="PSU_v2.g4814.t1">
    <property type="protein sequence ID" value="PSU_v2.g4814.t1"/>
    <property type="gene ID" value="PSU_v2.g4814"/>
</dbReference>